<dbReference type="AlphaFoldDB" id="A0AAN0ME56"/>
<reference evidence="1 2" key="2">
    <citation type="submission" date="2024-08" db="EMBL/GenBank/DDBJ databases">
        <title>Phylogenomic analyses of a clade within the roseobacter group suggest taxonomic reassignments of species of the genera Aestuariivita, Citreicella, Loktanella, Nautella, Pelagibaca, Ruegeria, Thalassobius, Thiobacimonas and Tropicibacter, and the proposal o.</title>
        <authorList>
            <person name="Jeon C.O."/>
        </authorList>
    </citation>
    <scope>NUCLEOTIDE SEQUENCE [LARGE SCALE GENOMIC DNA]</scope>
    <source>
        <strain evidence="1 2">SS1-5</strain>
    </source>
</reference>
<protein>
    <submittedName>
        <fullName evidence="1">Uncharacterized protein</fullName>
    </submittedName>
</protein>
<dbReference type="Proteomes" id="UP001470809">
    <property type="component" value="Chromosome"/>
</dbReference>
<proteinExistence type="predicted"/>
<name>A0AAN0ME56_9RHOB</name>
<sequence>MTNARTILSDTTDQKIRAFTPIHHDLVDRLTRTCDRITQAHGISTADDTTRKLAA</sequence>
<dbReference type="KEGG" id="yrh:AABB31_11760"/>
<evidence type="ECO:0000313" key="1">
    <source>
        <dbReference type="EMBL" id="WZU69448.1"/>
    </source>
</evidence>
<accession>A0AAN0ME56</accession>
<reference evidence="2" key="1">
    <citation type="submission" date="2024-04" db="EMBL/GenBank/DDBJ databases">
        <title>Phylogenomic analyses of a clade within the roseobacter group suggest taxonomic reassignments of species of the genera Aestuariivita, Citreicella, Loktanella, Nautella, Pelagibaca, Ruegeria, Thalassobius, Thiobacimonas and Tropicibacter, and the proposal o.</title>
        <authorList>
            <person name="Jeon C.O."/>
        </authorList>
    </citation>
    <scope>NUCLEOTIDE SEQUENCE [LARGE SCALE GENOMIC DNA]</scope>
    <source>
        <strain evidence="2">SS1-5</strain>
    </source>
</reference>
<dbReference type="RefSeq" id="WP_342078741.1">
    <property type="nucleotide sequence ID" value="NZ_CP151767.2"/>
</dbReference>
<dbReference type="EMBL" id="CP151767">
    <property type="protein sequence ID" value="WZU69448.1"/>
    <property type="molecule type" value="Genomic_DNA"/>
</dbReference>
<evidence type="ECO:0000313" key="2">
    <source>
        <dbReference type="Proteomes" id="UP001470809"/>
    </source>
</evidence>
<keyword evidence="2" id="KW-1185">Reference proteome</keyword>
<organism evidence="1 2">
    <name type="scientific">Yoonia rhodophyticola</name>
    <dbReference type="NCBI Taxonomy" id="3137370"/>
    <lineage>
        <taxon>Bacteria</taxon>
        <taxon>Pseudomonadati</taxon>
        <taxon>Pseudomonadota</taxon>
        <taxon>Alphaproteobacteria</taxon>
        <taxon>Rhodobacterales</taxon>
        <taxon>Paracoccaceae</taxon>
        <taxon>Yoonia</taxon>
    </lineage>
</organism>
<gene>
    <name evidence="1" type="ORF">AABB31_11760</name>
</gene>